<feature type="transmembrane region" description="Helical" evidence="13">
    <location>
        <begin position="428"/>
        <end position="449"/>
    </location>
</feature>
<protein>
    <recommendedName>
        <fullName evidence="3 13">Membrane protein insertase YidC</fullName>
    </recommendedName>
    <alternativeName>
        <fullName evidence="12 13">Foldase YidC</fullName>
    </alternativeName>
    <alternativeName>
        <fullName evidence="11 13">Membrane integrase YidC</fullName>
    </alternativeName>
    <alternativeName>
        <fullName evidence="13">Membrane protein YidC</fullName>
    </alternativeName>
</protein>
<dbReference type="HAMAP" id="MF_01810">
    <property type="entry name" value="YidC_type1"/>
    <property type="match status" value="1"/>
</dbReference>
<proteinExistence type="inferred from homology"/>
<feature type="region of interest" description="Disordered" evidence="14">
    <location>
        <begin position="32"/>
        <end position="55"/>
    </location>
</feature>
<sequence>MEKRALLAFLLSIMILLLWDLYFTPKKEPVKPEKTKQEEMIPEQEAAEQQEEHRASVDAEVLPSFKMEQIEKEVKTWIVDTPVYEARILQPGARLFSLTLKKHKSRAGEDAPFMELITAKPYGYLPLAVELLHHQDFNLSTMSYTGPEETKVKLDGQDNKTMEFRAVADGAVEVVKRYSWKGGSYDIDLTVEVTNLSSEPLRDSLSLSSYYLPYEENEPSYNHSRLAYYANRELTKIDMKKIRKEAVTLENSVNWIGFENNYFIQALIPMTNEPYTLVGRVIRPDVGLLQLVYVSPEFTLSPGEARSWSFRLYMGPKEMEELEKAGHLLTASIDYGWVGFLARPLLKFLVWIYRYTHNYGVAIILLTVIIKLIFWPLTHKSYKSMQKMKEIQPLIAKLREKYKDDREKLNQELLQLYRTYKINPMGGCLPIIIQIPFFFALYRMLYGSVELRHQPFCLWINDLTAPDRLFIGFHIPYLGGVPVLTLLMGLSMFIQQKMSPSPGDPRQERIMLLMPVIFTVFFINFPSGLVLYWFVNNVLSIVQQFWINRATS</sequence>
<feature type="domain" description="Membrane insertase YidC/Oxa/ALB C-terminal" evidence="15">
    <location>
        <begin position="359"/>
        <end position="549"/>
    </location>
</feature>
<dbReference type="GO" id="GO:0015031">
    <property type="term" value="P:protein transport"/>
    <property type="evidence" value="ECO:0007669"/>
    <property type="project" value="UniProtKB-KW"/>
</dbReference>
<dbReference type="NCBIfam" id="TIGR03593">
    <property type="entry name" value="yidC_nterm"/>
    <property type="match status" value="1"/>
</dbReference>
<dbReference type="InterPro" id="IPR028053">
    <property type="entry name" value="Membr_insert_YidC_N"/>
</dbReference>
<evidence type="ECO:0000313" key="18">
    <source>
        <dbReference type="Proteomes" id="UP000199611"/>
    </source>
</evidence>
<dbReference type="EMBL" id="FOUU01000003">
    <property type="protein sequence ID" value="SFM74796.1"/>
    <property type="molecule type" value="Genomic_DNA"/>
</dbReference>
<dbReference type="Pfam" id="PF02096">
    <property type="entry name" value="60KD_IMP"/>
    <property type="match status" value="1"/>
</dbReference>
<dbReference type="CDD" id="cd20070">
    <property type="entry name" value="5TM_YidC_Alb3"/>
    <property type="match status" value="1"/>
</dbReference>
<dbReference type="CDD" id="cd19961">
    <property type="entry name" value="EcYidC-like_peri"/>
    <property type="match status" value="1"/>
</dbReference>
<evidence type="ECO:0000256" key="3">
    <source>
        <dbReference type="ARBA" id="ARBA00015325"/>
    </source>
</evidence>
<evidence type="ECO:0000256" key="2">
    <source>
        <dbReference type="ARBA" id="ARBA00010527"/>
    </source>
</evidence>
<feature type="transmembrane region" description="Helical" evidence="13">
    <location>
        <begin position="510"/>
        <end position="535"/>
    </location>
</feature>
<dbReference type="InterPro" id="IPR038221">
    <property type="entry name" value="YidC_periplasmic_sf"/>
</dbReference>
<comment type="function">
    <text evidence="13">Required for the insertion and/or proper folding and/or complex formation of integral membrane proteins into the membrane. Involved in integration of membrane proteins that insert both dependently and independently of the Sec translocase complex, as well as at least some lipoproteins. Aids folding of multispanning membrane proteins.</text>
</comment>
<dbReference type="Gene3D" id="2.70.98.90">
    <property type="match status" value="1"/>
</dbReference>
<evidence type="ECO:0000256" key="6">
    <source>
        <dbReference type="ARBA" id="ARBA00022692"/>
    </source>
</evidence>
<evidence type="ECO:0000259" key="15">
    <source>
        <dbReference type="Pfam" id="PF02096"/>
    </source>
</evidence>
<dbReference type="GO" id="GO:0005886">
    <property type="term" value="C:plasma membrane"/>
    <property type="evidence" value="ECO:0007669"/>
    <property type="project" value="UniProtKB-SubCell"/>
</dbReference>
<evidence type="ECO:0000256" key="8">
    <source>
        <dbReference type="ARBA" id="ARBA00022989"/>
    </source>
</evidence>
<evidence type="ECO:0000256" key="11">
    <source>
        <dbReference type="ARBA" id="ARBA00033245"/>
    </source>
</evidence>
<dbReference type="GO" id="GO:0051205">
    <property type="term" value="P:protein insertion into membrane"/>
    <property type="evidence" value="ECO:0007669"/>
    <property type="project" value="TreeGrafter"/>
</dbReference>
<dbReference type="NCBIfam" id="TIGR03592">
    <property type="entry name" value="yidC_oxa1_cterm"/>
    <property type="match status" value="1"/>
</dbReference>
<evidence type="ECO:0000256" key="12">
    <source>
        <dbReference type="ARBA" id="ARBA00033342"/>
    </source>
</evidence>
<dbReference type="PRINTS" id="PR00701">
    <property type="entry name" value="60KDINNERMP"/>
</dbReference>
<gene>
    <name evidence="13" type="primary">yidC</name>
    <name evidence="17" type="ORF">SAMN05660836_01359</name>
</gene>
<feature type="transmembrane region" description="Helical" evidence="13">
    <location>
        <begin position="6"/>
        <end position="24"/>
    </location>
</feature>
<comment type="similarity">
    <text evidence="2 13">Belongs to the OXA1/ALB3/YidC family. Type 1 subfamily.</text>
</comment>
<dbReference type="InterPro" id="IPR047196">
    <property type="entry name" value="YidC_ALB_C"/>
</dbReference>
<keyword evidence="9 13" id="KW-0472">Membrane</keyword>
<dbReference type="InterPro" id="IPR019998">
    <property type="entry name" value="Membr_insert_YidC"/>
</dbReference>
<evidence type="ECO:0000256" key="5">
    <source>
        <dbReference type="ARBA" id="ARBA00022475"/>
    </source>
</evidence>
<dbReference type="PRINTS" id="PR01900">
    <property type="entry name" value="YIDCPROTEIN"/>
</dbReference>
<dbReference type="Proteomes" id="UP000199611">
    <property type="component" value="Unassembled WGS sequence"/>
</dbReference>
<keyword evidence="6 13" id="KW-0812">Transmembrane</keyword>
<reference evidence="17 18" key="1">
    <citation type="submission" date="2016-10" db="EMBL/GenBank/DDBJ databases">
        <authorList>
            <person name="de Groot N.N."/>
        </authorList>
    </citation>
    <scope>NUCLEOTIDE SEQUENCE [LARGE SCALE GENOMIC DNA]</scope>
    <source>
        <strain evidence="17 18">DSM 9990</strain>
    </source>
</reference>
<name>A0A1I4TDP1_9BACT</name>
<evidence type="ECO:0000256" key="14">
    <source>
        <dbReference type="SAM" id="MobiDB-lite"/>
    </source>
</evidence>
<organism evidence="17 18">
    <name type="scientific">Thermodesulforhabdus norvegica</name>
    <dbReference type="NCBI Taxonomy" id="39841"/>
    <lineage>
        <taxon>Bacteria</taxon>
        <taxon>Pseudomonadati</taxon>
        <taxon>Thermodesulfobacteriota</taxon>
        <taxon>Syntrophobacteria</taxon>
        <taxon>Syntrophobacterales</taxon>
        <taxon>Thermodesulforhabdaceae</taxon>
        <taxon>Thermodesulforhabdus</taxon>
    </lineage>
</organism>
<dbReference type="PANTHER" id="PTHR12428:SF65">
    <property type="entry name" value="CYTOCHROME C OXIDASE ASSEMBLY PROTEIN COX18, MITOCHONDRIAL"/>
    <property type="match status" value="1"/>
</dbReference>
<dbReference type="NCBIfam" id="NF002353">
    <property type="entry name" value="PRK01318.1-4"/>
    <property type="match status" value="1"/>
</dbReference>
<feature type="transmembrane region" description="Helical" evidence="13">
    <location>
        <begin position="359"/>
        <end position="378"/>
    </location>
</feature>
<keyword evidence="7 13" id="KW-0653">Protein transport</keyword>
<dbReference type="RefSeq" id="WP_093394484.1">
    <property type="nucleotide sequence ID" value="NZ_FOUU01000003.1"/>
</dbReference>
<dbReference type="PANTHER" id="PTHR12428">
    <property type="entry name" value="OXA1"/>
    <property type="match status" value="1"/>
</dbReference>
<feature type="compositionally biased region" description="Acidic residues" evidence="14">
    <location>
        <begin position="40"/>
        <end position="49"/>
    </location>
</feature>
<keyword evidence="10 13" id="KW-0143">Chaperone</keyword>
<feature type="domain" description="Membrane insertase YidC N-terminal" evidence="16">
    <location>
        <begin position="79"/>
        <end position="347"/>
    </location>
</feature>
<dbReference type="InterPro" id="IPR028055">
    <property type="entry name" value="YidC/Oxa/ALB_C"/>
</dbReference>
<evidence type="ECO:0000256" key="10">
    <source>
        <dbReference type="ARBA" id="ARBA00023186"/>
    </source>
</evidence>
<keyword evidence="18" id="KW-1185">Reference proteome</keyword>
<keyword evidence="4 13" id="KW-0813">Transport</keyword>
<evidence type="ECO:0000256" key="9">
    <source>
        <dbReference type="ARBA" id="ARBA00023136"/>
    </source>
</evidence>
<evidence type="ECO:0000256" key="1">
    <source>
        <dbReference type="ARBA" id="ARBA00004429"/>
    </source>
</evidence>
<evidence type="ECO:0000256" key="13">
    <source>
        <dbReference type="HAMAP-Rule" id="MF_01810"/>
    </source>
</evidence>
<dbReference type="STRING" id="39841.SAMN05660836_01359"/>
<evidence type="ECO:0000256" key="4">
    <source>
        <dbReference type="ARBA" id="ARBA00022448"/>
    </source>
</evidence>
<dbReference type="OrthoDB" id="9780552at2"/>
<comment type="subcellular location">
    <subcellularLocation>
        <location evidence="1">Cell inner membrane</location>
        <topology evidence="1">Multi-pass membrane protein</topology>
    </subcellularLocation>
    <subcellularLocation>
        <location evidence="13">Cell membrane</location>
        <topology evidence="13">Multi-pass membrane protein</topology>
    </subcellularLocation>
</comment>
<evidence type="ECO:0000256" key="7">
    <source>
        <dbReference type="ARBA" id="ARBA00022927"/>
    </source>
</evidence>
<dbReference type="AlphaFoldDB" id="A0A1I4TDP1"/>
<keyword evidence="8 13" id="KW-1133">Transmembrane helix</keyword>
<accession>A0A1I4TDP1</accession>
<feature type="transmembrane region" description="Helical" evidence="13">
    <location>
        <begin position="469"/>
        <end position="490"/>
    </location>
</feature>
<evidence type="ECO:0000313" key="17">
    <source>
        <dbReference type="EMBL" id="SFM74796.1"/>
    </source>
</evidence>
<evidence type="ECO:0000259" key="16">
    <source>
        <dbReference type="Pfam" id="PF14849"/>
    </source>
</evidence>
<comment type="subunit">
    <text evidence="13">Interacts with the Sec translocase complex via SecD. Specifically interacts with transmembrane segments of nascent integral membrane proteins during membrane integration.</text>
</comment>
<keyword evidence="5 13" id="KW-1003">Cell membrane</keyword>
<dbReference type="InterPro" id="IPR001708">
    <property type="entry name" value="YidC/ALB3/OXA1/COX18"/>
</dbReference>
<dbReference type="Pfam" id="PF14849">
    <property type="entry name" value="YidC_periplas"/>
    <property type="match status" value="1"/>
</dbReference>
<dbReference type="GO" id="GO:0032977">
    <property type="term" value="F:membrane insertase activity"/>
    <property type="evidence" value="ECO:0007669"/>
    <property type="project" value="InterPro"/>
</dbReference>